<evidence type="ECO:0000313" key="11">
    <source>
        <dbReference type="Proteomes" id="UP000214610"/>
    </source>
</evidence>
<feature type="domain" description="Thioredoxin-like fold" evidence="9">
    <location>
        <begin position="149"/>
        <end position="274"/>
    </location>
</feature>
<dbReference type="Pfam" id="PF10411">
    <property type="entry name" value="DsbC_N"/>
    <property type="match status" value="1"/>
</dbReference>
<evidence type="ECO:0000256" key="5">
    <source>
        <dbReference type="ARBA" id="ARBA00023157"/>
    </source>
</evidence>
<keyword evidence="4 7" id="KW-0574">Periplasm</keyword>
<feature type="domain" description="Disulphide bond isomerase DsbC/G N-terminal" evidence="8">
    <location>
        <begin position="64"/>
        <end position="126"/>
    </location>
</feature>
<evidence type="ECO:0000256" key="6">
    <source>
        <dbReference type="ARBA" id="ARBA00023284"/>
    </source>
</evidence>
<dbReference type="InterPro" id="IPR012336">
    <property type="entry name" value="Thioredoxin-like_fold"/>
</dbReference>
<dbReference type="PANTHER" id="PTHR35272">
    <property type="entry name" value="THIOL:DISULFIDE INTERCHANGE PROTEIN DSBC-RELATED"/>
    <property type="match status" value="1"/>
</dbReference>
<evidence type="ECO:0000259" key="9">
    <source>
        <dbReference type="Pfam" id="PF13098"/>
    </source>
</evidence>
<dbReference type="InterPro" id="IPR018950">
    <property type="entry name" value="DiS-bond_isomerase_DsbC/G_N"/>
</dbReference>
<comment type="function">
    <text evidence="7">Required for disulfide bond formation in some periplasmic proteins. Acts by transferring its disulfide bond to other proteins and is reduced in the process.</text>
</comment>
<keyword evidence="6 7" id="KW-0676">Redox-active center</keyword>
<dbReference type="InterPro" id="IPR051470">
    <property type="entry name" value="Thiol:disulfide_interchange"/>
</dbReference>
<keyword evidence="5" id="KW-1015">Disulfide bond</keyword>
<keyword evidence="11" id="KW-1185">Reference proteome</keyword>
<evidence type="ECO:0000256" key="1">
    <source>
        <dbReference type="ARBA" id="ARBA00004418"/>
    </source>
</evidence>
<evidence type="ECO:0000256" key="7">
    <source>
        <dbReference type="RuleBase" id="RU364038"/>
    </source>
</evidence>
<gene>
    <name evidence="10" type="ORF">ADH67_02045</name>
</gene>
<name>A0A227KRG7_9BURK</name>
<evidence type="ECO:0000259" key="8">
    <source>
        <dbReference type="Pfam" id="PF10411"/>
    </source>
</evidence>
<dbReference type="InterPro" id="IPR036249">
    <property type="entry name" value="Thioredoxin-like_sf"/>
</dbReference>
<comment type="caution">
    <text evidence="10">The sequence shown here is derived from an EMBL/GenBank/DDBJ whole genome shotgun (WGS) entry which is preliminary data.</text>
</comment>
<dbReference type="RefSeq" id="WP_066591166.1">
    <property type="nucleotide sequence ID" value="NZ_CAJTBZ010000018.1"/>
</dbReference>
<evidence type="ECO:0000256" key="4">
    <source>
        <dbReference type="ARBA" id="ARBA00022764"/>
    </source>
</evidence>
<reference evidence="11" key="1">
    <citation type="submission" date="2017-05" db="EMBL/GenBank/DDBJ databases">
        <title>Improved OligoMM genomes.</title>
        <authorList>
            <person name="Garzetti D."/>
        </authorList>
    </citation>
    <scope>NUCLEOTIDE SEQUENCE [LARGE SCALE GENOMIC DNA]</scope>
    <source>
        <strain evidence="11">YL45</strain>
    </source>
</reference>
<evidence type="ECO:0000256" key="2">
    <source>
        <dbReference type="ARBA" id="ARBA00009813"/>
    </source>
</evidence>
<evidence type="ECO:0000256" key="3">
    <source>
        <dbReference type="ARBA" id="ARBA00022729"/>
    </source>
</evidence>
<comment type="similarity">
    <text evidence="2 7">Belongs to the thioredoxin family. DsbC subfamily.</text>
</comment>
<dbReference type="PROSITE" id="PS51257">
    <property type="entry name" value="PROKAR_LIPOPROTEIN"/>
    <property type="match status" value="1"/>
</dbReference>
<feature type="chain" id="PRO_5011129010" description="Thiol:disulfide interchange protein" evidence="7">
    <location>
        <begin position="22"/>
        <end position="284"/>
    </location>
</feature>
<dbReference type="SUPFAM" id="SSF52833">
    <property type="entry name" value="Thioredoxin-like"/>
    <property type="match status" value="1"/>
</dbReference>
<feature type="signal peptide" evidence="7">
    <location>
        <begin position="1"/>
        <end position="21"/>
    </location>
</feature>
<protein>
    <recommendedName>
        <fullName evidence="7">Thiol:disulfide interchange protein</fullName>
    </recommendedName>
</protein>
<dbReference type="CDD" id="cd03020">
    <property type="entry name" value="DsbA_DsbC_DsbG"/>
    <property type="match status" value="1"/>
</dbReference>
<dbReference type="Gene3D" id="3.10.450.70">
    <property type="entry name" value="Disulphide bond isomerase, DsbC/G, N-terminal"/>
    <property type="match status" value="1"/>
</dbReference>
<dbReference type="GeneID" id="78363304"/>
<keyword evidence="3 7" id="KW-0732">Signal</keyword>
<dbReference type="PANTHER" id="PTHR35272:SF3">
    <property type="entry name" value="THIOL:DISULFIDE INTERCHANGE PROTEIN DSBC"/>
    <property type="match status" value="1"/>
</dbReference>
<dbReference type="Gene3D" id="3.40.30.10">
    <property type="entry name" value="Glutaredoxin"/>
    <property type="match status" value="1"/>
</dbReference>
<evidence type="ECO:0000313" key="10">
    <source>
        <dbReference type="EMBL" id="OXE51099.1"/>
    </source>
</evidence>
<proteinExistence type="inferred from homology"/>
<dbReference type="EMBL" id="NHMP01000001">
    <property type="protein sequence ID" value="OXE51099.1"/>
    <property type="molecule type" value="Genomic_DNA"/>
</dbReference>
<dbReference type="InterPro" id="IPR009094">
    <property type="entry name" value="DiS-bond_isomerase_DsbC/G_N_sf"/>
</dbReference>
<comment type="subcellular location">
    <subcellularLocation>
        <location evidence="1 7">Periplasm</location>
    </subcellularLocation>
</comment>
<accession>A0A227KRG7</accession>
<organism evidence="10 11">
    <name type="scientific">Turicimonas muris</name>
    <dbReference type="NCBI Taxonomy" id="1796652"/>
    <lineage>
        <taxon>Bacteria</taxon>
        <taxon>Pseudomonadati</taxon>
        <taxon>Pseudomonadota</taxon>
        <taxon>Betaproteobacteria</taxon>
        <taxon>Burkholderiales</taxon>
        <taxon>Sutterellaceae</taxon>
        <taxon>Turicimonas</taxon>
    </lineage>
</organism>
<dbReference type="SUPFAM" id="SSF54423">
    <property type="entry name" value="DsbC/DsbG N-terminal domain-like"/>
    <property type="match status" value="1"/>
</dbReference>
<dbReference type="Pfam" id="PF13098">
    <property type="entry name" value="Thioredoxin_2"/>
    <property type="match status" value="1"/>
</dbReference>
<sequence length="284" mass="30443">MQKSLLFLFIAAAFAASSVHASGACTNPSPGAVKTAAVVKAASVKSANASDKTAPVIVDPSANLKEASERFAERYPKTKVNEFSLTPVPGIFEAAVGKEVIYFDKTARFLFSGRLLDMEKGQDLTDRRLKDIRRIDIKKLPLDKAVKEVKGNGSRTLIIFTDVDCPYSRKLAKTLEKVTDVTVYTFLFPLVSIHPEAKAKSDAVWCAADSVKELAKALNGETVKSVANNPICTSPVESTLKLAAELGIGGTPTLINAAGDRTAGALPLEKLEEFINQGNKKTKS</sequence>
<dbReference type="Proteomes" id="UP000214610">
    <property type="component" value="Unassembled WGS sequence"/>
</dbReference>
<dbReference type="InterPro" id="IPR033954">
    <property type="entry name" value="DiS-bond_Isoase_DsbC/G"/>
</dbReference>
<dbReference type="GO" id="GO:0042597">
    <property type="term" value="C:periplasmic space"/>
    <property type="evidence" value="ECO:0007669"/>
    <property type="project" value="UniProtKB-SubCell"/>
</dbReference>
<dbReference type="AlphaFoldDB" id="A0A227KRG7"/>